<reference evidence="1 2" key="1">
    <citation type="journal article" date="2022" name="Hortic Res">
        <title>A haplotype resolved chromosomal level avocado genome allows analysis of novel avocado genes.</title>
        <authorList>
            <person name="Nath O."/>
            <person name="Fletcher S.J."/>
            <person name="Hayward A."/>
            <person name="Shaw L.M."/>
            <person name="Masouleh A.K."/>
            <person name="Furtado A."/>
            <person name="Henry R.J."/>
            <person name="Mitter N."/>
        </authorList>
    </citation>
    <scope>NUCLEOTIDE SEQUENCE [LARGE SCALE GENOMIC DNA]</scope>
    <source>
        <strain evidence="2">cv. Hass</strain>
    </source>
</reference>
<keyword evidence="2" id="KW-1185">Reference proteome</keyword>
<proteinExistence type="predicted"/>
<dbReference type="Proteomes" id="UP001234297">
    <property type="component" value="Chromosome 3"/>
</dbReference>
<evidence type="ECO:0000313" key="1">
    <source>
        <dbReference type="EMBL" id="KAJ8636267.1"/>
    </source>
</evidence>
<protein>
    <submittedName>
        <fullName evidence="1">Uncharacterized protein</fullName>
    </submittedName>
</protein>
<accession>A0ACC2LS56</accession>
<name>A0ACC2LS56_PERAE</name>
<organism evidence="1 2">
    <name type="scientific">Persea americana</name>
    <name type="common">Avocado</name>
    <dbReference type="NCBI Taxonomy" id="3435"/>
    <lineage>
        <taxon>Eukaryota</taxon>
        <taxon>Viridiplantae</taxon>
        <taxon>Streptophyta</taxon>
        <taxon>Embryophyta</taxon>
        <taxon>Tracheophyta</taxon>
        <taxon>Spermatophyta</taxon>
        <taxon>Magnoliopsida</taxon>
        <taxon>Magnoliidae</taxon>
        <taxon>Laurales</taxon>
        <taxon>Lauraceae</taxon>
        <taxon>Persea</taxon>
    </lineage>
</organism>
<evidence type="ECO:0000313" key="2">
    <source>
        <dbReference type="Proteomes" id="UP001234297"/>
    </source>
</evidence>
<dbReference type="EMBL" id="CM056811">
    <property type="protein sequence ID" value="KAJ8636267.1"/>
    <property type="molecule type" value="Genomic_DNA"/>
</dbReference>
<gene>
    <name evidence="1" type="ORF">MRB53_010534</name>
</gene>
<comment type="caution">
    <text evidence="1">The sequence shown here is derived from an EMBL/GenBank/DDBJ whole genome shotgun (WGS) entry which is preliminary data.</text>
</comment>
<sequence>MLLFSFDRAMPVYKRRVVEASIMNLKLQSHCLRCQSVITLGSPHLICIPTKSLVPGNCKEIGNVSTPIACSCIETGVVLLDNQYPVVNASILGTKTFLLFLARHVPFMRTAYPSFIIIGDHDKPLLVSQMR</sequence>